<evidence type="ECO:0000256" key="2">
    <source>
        <dbReference type="SAM" id="MobiDB-lite"/>
    </source>
</evidence>
<feature type="compositionally biased region" description="Low complexity" evidence="2">
    <location>
        <begin position="121"/>
        <end position="130"/>
    </location>
</feature>
<evidence type="ECO:0000256" key="1">
    <source>
        <dbReference type="ARBA" id="ARBA00006754"/>
    </source>
</evidence>
<evidence type="ECO:0000259" key="3">
    <source>
        <dbReference type="Pfam" id="PF13556"/>
    </source>
</evidence>
<feature type="region of interest" description="Disordered" evidence="2">
    <location>
        <begin position="110"/>
        <end position="134"/>
    </location>
</feature>
<gene>
    <name evidence="5" type="ORF">O4U47_28975</name>
</gene>
<dbReference type="InterPro" id="IPR042070">
    <property type="entry name" value="PucR_C-HTH_sf"/>
</dbReference>
<dbReference type="RefSeq" id="WP_270681166.1">
    <property type="nucleotide sequence ID" value="NZ_JAQFWP010000091.1"/>
</dbReference>
<dbReference type="Proteomes" id="UP001165685">
    <property type="component" value="Unassembled WGS sequence"/>
</dbReference>
<feature type="domain" description="PucR C-terminal helix-turn-helix" evidence="3">
    <location>
        <begin position="527"/>
        <end position="584"/>
    </location>
</feature>
<accession>A0ABT4TV39</accession>
<evidence type="ECO:0000259" key="4">
    <source>
        <dbReference type="Pfam" id="PF17853"/>
    </source>
</evidence>
<keyword evidence="6" id="KW-1185">Reference proteome</keyword>
<comment type="similarity">
    <text evidence="1">Belongs to the CdaR family.</text>
</comment>
<dbReference type="Gene3D" id="1.10.10.2840">
    <property type="entry name" value="PucR C-terminal helix-turn-helix domain"/>
    <property type="match status" value="1"/>
</dbReference>
<dbReference type="EMBL" id="JAQFWP010000091">
    <property type="protein sequence ID" value="MDA2808576.1"/>
    <property type="molecule type" value="Genomic_DNA"/>
</dbReference>
<feature type="domain" description="CdaR GGDEF-like" evidence="4">
    <location>
        <begin position="340"/>
        <end position="473"/>
    </location>
</feature>
<dbReference type="PANTHER" id="PTHR33744">
    <property type="entry name" value="CARBOHYDRATE DIACID REGULATOR"/>
    <property type="match status" value="1"/>
</dbReference>
<name>A0ABT4TV39_9ACTN</name>
<organism evidence="5 6">
    <name type="scientific">Nocardiopsis suaedae</name>
    <dbReference type="NCBI Taxonomy" id="3018444"/>
    <lineage>
        <taxon>Bacteria</taxon>
        <taxon>Bacillati</taxon>
        <taxon>Actinomycetota</taxon>
        <taxon>Actinomycetes</taxon>
        <taxon>Streptosporangiales</taxon>
        <taxon>Nocardiopsidaceae</taxon>
        <taxon>Nocardiopsis</taxon>
    </lineage>
</organism>
<evidence type="ECO:0000313" key="6">
    <source>
        <dbReference type="Proteomes" id="UP001165685"/>
    </source>
</evidence>
<sequence length="589" mass="62503">MDFSDPGTPQQPHTPRNPDEAGENPGVPLRQLLLAVGDPLVDVLAAPAGLDVQVDNVVIADPEDEVDAFTGDLVLLIGARGAAARQLVRAAAQRGAAAVAVKVNAAARAQAEEPSYPPPQGWGAPAPARPSGDEVGLLRSAARDAGVALLAVRPDVRWDQLQALCRSVVDDARLTGETDLGESAGDLFSLAQTIASLTGGLVAIEDSASRVLAYSSGEEVDELRRLSVLGRQGPEQYLALLREWGVFSRLRAGHEVVHIAEHPELGIRPRMAVGVHAGDQPLGTIWVQKGAAPFAEGAEEALLGAARITALHMLRHRTEVTAGLRLREDLLAGLLEGRIEAAALADSVEVSAERPALVAAFSLGAGGRGRAADRNRSGLELQRRRMADLIAVHTAAYRKNALVTVLGGRIYVLVPDLRSPAAAAEASVLALARKTVEAARGLIGSGVQAAVGSPVESPDDIAQSRQEADRVLDAMGRDLEADVATIGDVRARVLVGETLAHLRATPGLRDPRVEALLRHDAQSDSDLVRSLLAYLEAFGDVRAAAEHLHIHPNTLRYRVRRAESVSGIDLSEPDQRLFTHLQLLMERER</sequence>
<evidence type="ECO:0000313" key="5">
    <source>
        <dbReference type="EMBL" id="MDA2808576.1"/>
    </source>
</evidence>
<feature type="region of interest" description="Disordered" evidence="2">
    <location>
        <begin position="1"/>
        <end position="27"/>
    </location>
</feature>
<dbReference type="InterPro" id="IPR041522">
    <property type="entry name" value="CdaR_GGDEF"/>
</dbReference>
<dbReference type="PANTHER" id="PTHR33744:SF17">
    <property type="entry name" value="CONSERVED PROTEIN"/>
    <property type="match status" value="1"/>
</dbReference>
<protein>
    <submittedName>
        <fullName evidence="5">Helix-turn-helix domain-containing protein</fullName>
    </submittedName>
</protein>
<reference evidence="5" key="1">
    <citation type="submission" date="2023-01" db="EMBL/GenBank/DDBJ databases">
        <title>Draft genome sequence of Nocardiopsis sp. LSu2-4 isolated from halophytes.</title>
        <authorList>
            <person name="Duangmal K."/>
            <person name="Chantavorakit T."/>
        </authorList>
    </citation>
    <scope>NUCLEOTIDE SEQUENCE</scope>
    <source>
        <strain evidence="5">LSu2-4</strain>
    </source>
</reference>
<dbReference type="InterPro" id="IPR025736">
    <property type="entry name" value="PucR_C-HTH_dom"/>
</dbReference>
<comment type="caution">
    <text evidence="5">The sequence shown here is derived from an EMBL/GenBank/DDBJ whole genome shotgun (WGS) entry which is preliminary data.</text>
</comment>
<dbReference type="Pfam" id="PF17853">
    <property type="entry name" value="GGDEF_2"/>
    <property type="match status" value="1"/>
</dbReference>
<dbReference type="Pfam" id="PF13556">
    <property type="entry name" value="HTH_30"/>
    <property type="match status" value="1"/>
</dbReference>
<proteinExistence type="inferred from homology"/>
<dbReference type="InterPro" id="IPR051448">
    <property type="entry name" value="CdaR-like_regulators"/>
</dbReference>